<dbReference type="Proteomes" id="UP000020595">
    <property type="component" value="Unassembled WGS sequence"/>
</dbReference>
<protein>
    <submittedName>
        <fullName evidence="1">Uncharacterized protein</fullName>
    </submittedName>
</protein>
<evidence type="ECO:0000313" key="1">
    <source>
        <dbReference type="EMBL" id="EXB05624.1"/>
    </source>
</evidence>
<dbReference type="AlphaFoldDB" id="A0A009ILQ3"/>
<dbReference type="GeneID" id="92797441"/>
<dbReference type="EMBL" id="JEWH01000023">
    <property type="protein sequence ID" value="EXB05624.1"/>
    <property type="molecule type" value="Genomic_DNA"/>
</dbReference>
<accession>A0A009ILQ3</accession>
<proteinExistence type="predicted"/>
<sequence>MSIIKFEDLNELEQEFIDCLFTYYESSFLQNEACGNIKTADEPEKRIIVAELSDIQRKVLNERLHLNDLILKEINEFHQLILGENTVISPMQIVVLLEQLNALKDEFDTLSNTIQKKRYSVILQAYQALDENICTQRNLKILKRMRGIRAVKVRNDKNVYPRHQILYRVLRDEAHKNGRWENLSQAVKSILPILRLEYQKNNLVWIQNEIDSKLALIEELEKGRLINSHNKQNENYHGKVYQNRKYQNRIDKLQLEINELIIAQKSTDPALLLGKKIPYNTIYNDESILHHLRDCTELLQDILIQK</sequence>
<comment type="caution">
    <text evidence="1">The sequence shown here is derived from an EMBL/GenBank/DDBJ whole genome shotgun (WGS) entry which is preliminary data.</text>
</comment>
<organism evidence="1 2">
    <name type="scientific">Acinetobacter baumannii (strain 1295743)</name>
    <dbReference type="NCBI Taxonomy" id="1310613"/>
    <lineage>
        <taxon>Bacteria</taxon>
        <taxon>Pseudomonadati</taxon>
        <taxon>Pseudomonadota</taxon>
        <taxon>Gammaproteobacteria</taxon>
        <taxon>Moraxellales</taxon>
        <taxon>Moraxellaceae</taxon>
        <taxon>Acinetobacter</taxon>
        <taxon>Acinetobacter calcoaceticus/baumannii complex</taxon>
    </lineage>
</organism>
<gene>
    <name evidence="1" type="ORF">J512_2062</name>
</gene>
<dbReference type="PATRIC" id="fig|1310613.3.peg.1978"/>
<dbReference type="RefSeq" id="WP_000022452.1">
    <property type="nucleotide sequence ID" value="NZ_JEWH01000023.1"/>
</dbReference>
<evidence type="ECO:0000313" key="2">
    <source>
        <dbReference type="Proteomes" id="UP000020595"/>
    </source>
</evidence>
<name>A0A009ILQ3_ACIB9</name>
<reference evidence="1 2" key="1">
    <citation type="submission" date="2014-02" db="EMBL/GenBank/DDBJ databases">
        <title>Comparative genomics and transcriptomics to identify genetic mechanisms underlying the emergence of carbapenem resistant Acinetobacter baumannii (CRAb).</title>
        <authorList>
            <person name="Harris A.D."/>
            <person name="Johnson K.J."/>
            <person name="George J."/>
            <person name="Shefchek K."/>
            <person name="Daugherty S.C."/>
            <person name="Parankush S."/>
            <person name="Sadzewicz L."/>
            <person name="Tallon L."/>
            <person name="Sengamalay N."/>
            <person name="Hazen T.H."/>
            <person name="Rasko D.A."/>
        </authorList>
    </citation>
    <scope>NUCLEOTIDE SEQUENCE [LARGE SCALE GENOMIC DNA]</scope>
    <source>
        <strain evidence="1 2">1295743</strain>
    </source>
</reference>